<dbReference type="InterPro" id="IPR005814">
    <property type="entry name" value="Aminotrans_3"/>
</dbReference>
<dbReference type="RefSeq" id="WP_199023862.1">
    <property type="nucleotide sequence ID" value="NZ_JAELVR010000003.1"/>
</dbReference>
<evidence type="ECO:0000256" key="2">
    <source>
        <dbReference type="ARBA" id="ARBA00008954"/>
    </source>
</evidence>
<evidence type="ECO:0000313" key="8">
    <source>
        <dbReference type="Proteomes" id="UP000619079"/>
    </source>
</evidence>
<evidence type="ECO:0000313" key="7">
    <source>
        <dbReference type="EMBL" id="MBJ6371081.1"/>
    </source>
</evidence>
<comment type="similarity">
    <text evidence="2 6">Belongs to the class-III pyridoxal-phosphate-dependent aminotransferase family.</text>
</comment>
<evidence type="ECO:0000256" key="1">
    <source>
        <dbReference type="ARBA" id="ARBA00001933"/>
    </source>
</evidence>
<dbReference type="AlphaFoldDB" id="A0A8J7LZK9"/>
<dbReference type="InterPro" id="IPR015421">
    <property type="entry name" value="PyrdxlP-dep_Trfase_major"/>
</dbReference>
<dbReference type="FunFam" id="3.40.640.10:FF:000014">
    <property type="entry name" value="Adenosylmethionine-8-amino-7-oxononanoate aminotransferase, probable"/>
    <property type="match status" value="1"/>
</dbReference>
<dbReference type="GO" id="GO:0009102">
    <property type="term" value="P:biotin biosynthetic process"/>
    <property type="evidence" value="ECO:0007669"/>
    <property type="project" value="TreeGrafter"/>
</dbReference>
<dbReference type="Gene3D" id="3.90.1150.10">
    <property type="entry name" value="Aspartate Aminotransferase, domain 1"/>
    <property type="match status" value="1"/>
</dbReference>
<organism evidence="7 8">
    <name type="scientific">Sedimentitalea arenosa</name>
    <dbReference type="NCBI Taxonomy" id="2798803"/>
    <lineage>
        <taxon>Bacteria</taxon>
        <taxon>Pseudomonadati</taxon>
        <taxon>Pseudomonadota</taxon>
        <taxon>Alphaproteobacteria</taxon>
        <taxon>Rhodobacterales</taxon>
        <taxon>Paracoccaceae</taxon>
        <taxon>Sedimentitalea</taxon>
    </lineage>
</organism>
<dbReference type="Proteomes" id="UP000619079">
    <property type="component" value="Unassembled WGS sequence"/>
</dbReference>
<dbReference type="NCBIfam" id="NF004767">
    <property type="entry name" value="PRK06105.1"/>
    <property type="match status" value="1"/>
</dbReference>
<dbReference type="PANTHER" id="PTHR42684">
    <property type="entry name" value="ADENOSYLMETHIONINE-8-AMINO-7-OXONONANOATE AMINOTRANSFERASE"/>
    <property type="match status" value="1"/>
</dbReference>
<name>A0A8J7LZK9_9RHOB</name>
<reference evidence="7" key="1">
    <citation type="submission" date="2020-12" db="EMBL/GenBank/DDBJ databases">
        <title>Sedimentitalea sp. nov., isolated from sand in Incheon.</title>
        <authorList>
            <person name="Kim W."/>
        </authorList>
    </citation>
    <scope>NUCLEOTIDE SEQUENCE</scope>
    <source>
        <strain evidence="7">CAU 1593</strain>
    </source>
</reference>
<dbReference type="InterPro" id="IPR015422">
    <property type="entry name" value="PyrdxlP-dep_Trfase_small"/>
</dbReference>
<proteinExistence type="inferred from homology"/>
<dbReference type="PIRSF" id="PIRSF000521">
    <property type="entry name" value="Transaminase_4ab_Lys_Orn"/>
    <property type="match status" value="1"/>
</dbReference>
<dbReference type="PANTHER" id="PTHR42684:SF3">
    <property type="entry name" value="ADENOSYLMETHIONINE-8-AMINO-7-OXONONANOATE AMINOTRANSFERASE"/>
    <property type="match status" value="1"/>
</dbReference>
<dbReference type="InterPro" id="IPR049704">
    <property type="entry name" value="Aminotrans_3_PPA_site"/>
</dbReference>
<accession>A0A8J7LZK9</accession>
<dbReference type="Pfam" id="PF00202">
    <property type="entry name" value="Aminotran_3"/>
    <property type="match status" value="1"/>
</dbReference>
<keyword evidence="5 6" id="KW-0663">Pyridoxal phosphate</keyword>
<dbReference type="GO" id="GO:0009448">
    <property type="term" value="P:gamma-aminobutyric acid metabolic process"/>
    <property type="evidence" value="ECO:0007669"/>
    <property type="project" value="TreeGrafter"/>
</dbReference>
<dbReference type="GO" id="GO:0030170">
    <property type="term" value="F:pyridoxal phosphate binding"/>
    <property type="evidence" value="ECO:0007669"/>
    <property type="project" value="InterPro"/>
</dbReference>
<evidence type="ECO:0000256" key="5">
    <source>
        <dbReference type="ARBA" id="ARBA00022898"/>
    </source>
</evidence>
<evidence type="ECO:0000256" key="3">
    <source>
        <dbReference type="ARBA" id="ARBA00022576"/>
    </source>
</evidence>
<dbReference type="GO" id="GO:0004015">
    <property type="term" value="F:adenosylmethionine-8-amino-7-oxononanoate transaminase activity"/>
    <property type="evidence" value="ECO:0007669"/>
    <property type="project" value="TreeGrafter"/>
</dbReference>
<comment type="caution">
    <text evidence="7">The sequence shown here is derived from an EMBL/GenBank/DDBJ whole genome shotgun (WGS) entry which is preliminary data.</text>
</comment>
<dbReference type="Gene3D" id="3.40.640.10">
    <property type="entry name" value="Type I PLP-dependent aspartate aminotransferase-like (Major domain)"/>
    <property type="match status" value="1"/>
</dbReference>
<evidence type="ECO:0000256" key="6">
    <source>
        <dbReference type="RuleBase" id="RU003560"/>
    </source>
</evidence>
<keyword evidence="8" id="KW-1185">Reference proteome</keyword>
<dbReference type="NCBIfam" id="NF005682">
    <property type="entry name" value="PRK07480.1"/>
    <property type="match status" value="1"/>
</dbReference>
<dbReference type="CDD" id="cd00610">
    <property type="entry name" value="OAT_like"/>
    <property type="match status" value="1"/>
</dbReference>
<gene>
    <name evidence="7" type="ORF">JF290_06045</name>
</gene>
<dbReference type="InterPro" id="IPR015424">
    <property type="entry name" value="PyrdxlP-dep_Trfase"/>
</dbReference>
<dbReference type="SUPFAM" id="SSF53383">
    <property type="entry name" value="PLP-dependent transferases"/>
    <property type="match status" value="1"/>
</dbReference>
<dbReference type="EMBL" id="JAELVR010000003">
    <property type="protein sequence ID" value="MBJ6371081.1"/>
    <property type="molecule type" value="Genomic_DNA"/>
</dbReference>
<protein>
    <submittedName>
        <fullName evidence="7">Aspartate aminotransferase family protein</fullName>
    </submittedName>
</protein>
<dbReference type="PROSITE" id="PS00600">
    <property type="entry name" value="AA_TRANSFER_CLASS_3"/>
    <property type="match status" value="1"/>
</dbReference>
<keyword evidence="4" id="KW-0808">Transferase</keyword>
<evidence type="ECO:0000256" key="4">
    <source>
        <dbReference type="ARBA" id="ARBA00022679"/>
    </source>
</evidence>
<sequence length="456" mass="49579">MTLHPNSIEARDVAYHMHSYTNARAHQETGPLVIDRGEGAYVFDNTGKKYLEAMAGLWSTAVGFSEQRLVDAATAQMQKLPYYHNFASRSHGPAVDLAEKLIQLAPVPMSKVFFTNSGSEANDTVLKLLWYRSNAMGQPQRKKIISRLRGYHGVTIASASMTGLPNNHRSFDLPIANVLHTTCPHHYRDAHEGESEEDFATRLAAELEEMILAEGPDTIMAMIGEPVMGAGGVVVPPATYWDKVQAVLKKYDILLVADEVICGFGRTGKLFGSMTFAMKPDIMVMSKQLTSTYFPLSALMMNERVFEPIADESNKIGVLGHGVTGAAHPVGAAIALENIKIIEERGLVANAAEVGAYMQEQLRTLSDHPLVGEVRGIGLIAAVELVLDKESKTAFEKPGQLGAKTAARLLENGVISRAMLDALAFCPPMIVTRSDIDGMVSTLRRTLDEVAAEVLS</sequence>
<keyword evidence="3 7" id="KW-0032">Aminotransferase</keyword>
<comment type="cofactor">
    <cofactor evidence="1">
        <name>pyridoxal 5'-phosphate</name>
        <dbReference type="ChEBI" id="CHEBI:597326"/>
    </cofactor>
</comment>